<evidence type="ECO:0000256" key="9">
    <source>
        <dbReference type="SAM" id="Phobius"/>
    </source>
</evidence>
<sequence length="540" mass="60530">MVEPEANKMADTSAASVDVEQTGEARPEKTMQTIIETTKFAAEEEKQLGVIEAAKIYPKALFWSTFFALGVIMVGYDAQIINSFYAMPAFKEFYGEYYDGEKQITAAWQSALGMGNPIGQILGSLACSWPSERWGRKKVMIACNILISAFNFMQFFAPNLAVLCAGEILAGLLWGTFVTLAPTYASEVAPVALRGILTAFINMAFVIGQFIGQGVVAGFQSRSDKWAYKAPFALQWLWPAILLAGVPFAPESPWWLVRKERKEAARNSLKRLATWKSEEELDNALLVIEQTDMLERRLLKSTSYMDCFKGVNLRRTEICAMAYMIQVLCGNPLMGYINYFFTTAGLDTDQAFNMGVGNTAIGFFATCVTWVVLSYFGRRRIYNTGLYIMTVLLFIVAIIDCIPDYDNKPGIIWAQGSLLDVWTFFYQLTVGPMTFVIISECSSTKLRSRTIAIATACQAACSIVTTVAVPYMFNPGNGNMRGKIGFFFGSLSFLCGIWSFFRLPETKNRTFEEIDIMFEQRVPTRQFKNYNPLELPDDEN</sequence>
<dbReference type="InterPro" id="IPR005829">
    <property type="entry name" value="Sugar_transporter_CS"/>
</dbReference>
<accession>A0A642VAU9</accession>
<comment type="caution">
    <text evidence="11">The sequence shown here is derived from an EMBL/GenBank/DDBJ whole genome shotgun (WGS) entry which is preliminary data.</text>
</comment>
<name>A0A642VAU9_9ASCO</name>
<evidence type="ECO:0000256" key="8">
    <source>
        <dbReference type="SAM" id="MobiDB-lite"/>
    </source>
</evidence>
<organism evidence="11 12">
    <name type="scientific">Trichomonascus ciferrii</name>
    <dbReference type="NCBI Taxonomy" id="44093"/>
    <lineage>
        <taxon>Eukaryota</taxon>
        <taxon>Fungi</taxon>
        <taxon>Dikarya</taxon>
        <taxon>Ascomycota</taxon>
        <taxon>Saccharomycotina</taxon>
        <taxon>Dipodascomycetes</taxon>
        <taxon>Dipodascales</taxon>
        <taxon>Trichomonascaceae</taxon>
        <taxon>Trichomonascus</taxon>
        <taxon>Trichomonascus ciferrii complex</taxon>
    </lineage>
</organism>
<feature type="transmembrane region" description="Helical" evidence="9">
    <location>
        <begin position="236"/>
        <end position="257"/>
    </location>
</feature>
<evidence type="ECO:0000313" key="11">
    <source>
        <dbReference type="EMBL" id="KAA8916819.1"/>
    </source>
</evidence>
<dbReference type="SUPFAM" id="SSF103473">
    <property type="entry name" value="MFS general substrate transporter"/>
    <property type="match status" value="1"/>
</dbReference>
<feature type="transmembrane region" description="Helical" evidence="9">
    <location>
        <begin position="60"/>
        <end position="78"/>
    </location>
</feature>
<evidence type="ECO:0000256" key="5">
    <source>
        <dbReference type="ARBA" id="ARBA00022989"/>
    </source>
</evidence>
<keyword evidence="4 9" id="KW-0812">Transmembrane</keyword>
<comment type="similarity">
    <text evidence="2 7">Belongs to the major facilitator superfamily. Sugar transporter (TC 2.A.1.1) family.</text>
</comment>
<dbReference type="Proteomes" id="UP000761534">
    <property type="component" value="Unassembled WGS sequence"/>
</dbReference>
<comment type="subcellular location">
    <subcellularLocation>
        <location evidence="1">Membrane</location>
        <topology evidence="1">Multi-pass membrane protein</topology>
    </subcellularLocation>
</comment>
<feature type="transmembrane region" description="Helical" evidence="9">
    <location>
        <begin position="197"/>
        <end position="216"/>
    </location>
</feature>
<protein>
    <recommendedName>
        <fullName evidence="10">Major facilitator superfamily (MFS) profile domain-containing protein</fullName>
    </recommendedName>
</protein>
<keyword evidence="12" id="KW-1185">Reference proteome</keyword>
<evidence type="ECO:0000256" key="1">
    <source>
        <dbReference type="ARBA" id="ARBA00004141"/>
    </source>
</evidence>
<dbReference type="NCBIfam" id="TIGR00879">
    <property type="entry name" value="SP"/>
    <property type="match status" value="1"/>
</dbReference>
<dbReference type="PANTHER" id="PTHR48022:SF83">
    <property type="entry name" value="MAJOR FACILITATOR SUPERFAMILY (MFS) PROFILE DOMAIN-CONTAINING PROTEIN"/>
    <property type="match status" value="1"/>
</dbReference>
<dbReference type="Pfam" id="PF00083">
    <property type="entry name" value="Sugar_tr"/>
    <property type="match status" value="1"/>
</dbReference>
<evidence type="ECO:0000256" key="3">
    <source>
        <dbReference type="ARBA" id="ARBA00022448"/>
    </source>
</evidence>
<dbReference type="Gene3D" id="1.20.1250.20">
    <property type="entry name" value="MFS general substrate transporter like domains"/>
    <property type="match status" value="1"/>
</dbReference>
<feature type="transmembrane region" description="Helical" evidence="9">
    <location>
        <begin position="351"/>
        <end position="373"/>
    </location>
</feature>
<dbReference type="OrthoDB" id="6612291at2759"/>
<dbReference type="InterPro" id="IPR005828">
    <property type="entry name" value="MFS_sugar_transport-like"/>
</dbReference>
<feature type="transmembrane region" description="Helical" evidence="9">
    <location>
        <begin position="484"/>
        <end position="501"/>
    </location>
</feature>
<feature type="region of interest" description="Disordered" evidence="8">
    <location>
        <begin position="1"/>
        <end position="27"/>
    </location>
</feature>
<dbReference type="VEuPathDB" id="FungiDB:TRICI_000938"/>
<keyword evidence="5 9" id="KW-1133">Transmembrane helix</keyword>
<feature type="transmembrane region" description="Helical" evidence="9">
    <location>
        <begin position="318"/>
        <end position="339"/>
    </location>
</feature>
<feature type="transmembrane region" description="Helical" evidence="9">
    <location>
        <begin position="385"/>
        <end position="405"/>
    </location>
</feature>
<evidence type="ECO:0000256" key="4">
    <source>
        <dbReference type="ARBA" id="ARBA00022692"/>
    </source>
</evidence>
<evidence type="ECO:0000256" key="6">
    <source>
        <dbReference type="ARBA" id="ARBA00023136"/>
    </source>
</evidence>
<dbReference type="InterPro" id="IPR036259">
    <property type="entry name" value="MFS_trans_sf"/>
</dbReference>
<evidence type="ECO:0000313" key="12">
    <source>
        <dbReference type="Proteomes" id="UP000761534"/>
    </source>
</evidence>
<dbReference type="InterPro" id="IPR020846">
    <property type="entry name" value="MFS_dom"/>
</dbReference>
<proteinExistence type="inferred from homology"/>
<keyword evidence="3 7" id="KW-0813">Transport</keyword>
<dbReference type="PANTHER" id="PTHR48022">
    <property type="entry name" value="PLASTIDIC GLUCOSE TRANSPORTER 4"/>
    <property type="match status" value="1"/>
</dbReference>
<dbReference type="AlphaFoldDB" id="A0A642VAU9"/>
<keyword evidence="6 9" id="KW-0472">Membrane</keyword>
<dbReference type="PROSITE" id="PS00217">
    <property type="entry name" value="SUGAR_TRANSPORT_2"/>
    <property type="match status" value="1"/>
</dbReference>
<feature type="domain" description="Major facilitator superfamily (MFS) profile" evidence="10">
    <location>
        <begin position="63"/>
        <end position="507"/>
    </location>
</feature>
<dbReference type="GO" id="GO:0005351">
    <property type="term" value="F:carbohydrate:proton symporter activity"/>
    <property type="evidence" value="ECO:0007669"/>
    <property type="project" value="TreeGrafter"/>
</dbReference>
<evidence type="ECO:0000256" key="7">
    <source>
        <dbReference type="RuleBase" id="RU003346"/>
    </source>
</evidence>
<dbReference type="InterPro" id="IPR003663">
    <property type="entry name" value="Sugar/inositol_transpt"/>
</dbReference>
<dbReference type="InterPro" id="IPR050360">
    <property type="entry name" value="MFS_Sugar_Transporters"/>
</dbReference>
<dbReference type="GO" id="GO:0016020">
    <property type="term" value="C:membrane"/>
    <property type="evidence" value="ECO:0007669"/>
    <property type="project" value="UniProtKB-SubCell"/>
</dbReference>
<dbReference type="EMBL" id="SWFS01000078">
    <property type="protein sequence ID" value="KAA8916819.1"/>
    <property type="molecule type" value="Genomic_DNA"/>
</dbReference>
<reference evidence="11" key="1">
    <citation type="journal article" date="2019" name="G3 (Bethesda)">
        <title>Genome Assemblies of Two Rare Opportunistic Yeast Pathogens: Diutina rugosa (syn. Candida rugosa) and Trichomonascus ciferrii (syn. Candida ciferrii).</title>
        <authorList>
            <person name="Mixao V."/>
            <person name="Saus E."/>
            <person name="Hansen A.P."/>
            <person name="Lass-Florl C."/>
            <person name="Gabaldon T."/>
        </authorList>
    </citation>
    <scope>NUCLEOTIDE SEQUENCE</scope>
    <source>
        <strain evidence="11">CBS 4856</strain>
    </source>
</reference>
<dbReference type="PROSITE" id="PS50850">
    <property type="entry name" value="MFS"/>
    <property type="match status" value="1"/>
</dbReference>
<evidence type="ECO:0000259" key="10">
    <source>
        <dbReference type="PROSITE" id="PS50850"/>
    </source>
</evidence>
<evidence type="ECO:0000256" key="2">
    <source>
        <dbReference type="ARBA" id="ARBA00010992"/>
    </source>
</evidence>
<dbReference type="FunFam" id="1.20.1250.20:FF:000078">
    <property type="entry name" value="MFS maltose transporter, putative"/>
    <property type="match status" value="1"/>
</dbReference>
<feature type="transmembrane region" description="Helical" evidence="9">
    <location>
        <begin position="411"/>
        <end position="438"/>
    </location>
</feature>
<feature type="transmembrane region" description="Helical" evidence="9">
    <location>
        <begin position="450"/>
        <end position="472"/>
    </location>
</feature>
<gene>
    <name evidence="11" type="ORF">TRICI_000938</name>
</gene>